<evidence type="ECO:0000313" key="2">
    <source>
        <dbReference type="Proteomes" id="UP000014065"/>
    </source>
</evidence>
<comment type="caution">
    <text evidence="1">The sequence shown here is derived from an EMBL/GenBank/DDBJ whole genome shotgun (WGS) entry which is preliminary data.</text>
</comment>
<dbReference type="EMBL" id="AHJG01000028">
    <property type="protein sequence ID" value="EPA06621.1"/>
    <property type="molecule type" value="Genomic_DNA"/>
</dbReference>
<sequence>MQHRDSIRDSLIQAEIHRIPNHHTKNNLKLY</sequence>
<organism evidence="1 2">
    <name type="scientific">Candidatus Nitrosarchaeum limnium BG20</name>
    <dbReference type="NCBI Taxonomy" id="859192"/>
    <lineage>
        <taxon>Archaea</taxon>
        <taxon>Nitrososphaerota</taxon>
        <taxon>Nitrososphaeria</taxon>
        <taxon>Nitrosopumilales</taxon>
        <taxon>Nitrosopumilaceae</taxon>
        <taxon>Nitrosarchaeum</taxon>
    </lineage>
</organism>
<evidence type="ECO:0000313" key="1">
    <source>
        <dbReference type="EMBL" id="EPA06621.1"/>
    </source>
</evidence>
<dbReference type="AlphaFoldDB" id="S2EB97"/>
<name>S2EB97_9ARCH</name>
<dbReference type="Proteomes" id="UP000014065">
    <property type="component" value="Unassembled WGS sequence"/>
</dbReference>
<gene>
    <name evidence="1" type="ORF">BG20_I2161</name>
</gene>
<protein>
    <submittedName>
        <fullName evidence="1">Uncharacterized protein</fullName>
    </submittedName>
</protein>
<reference evidence="1 2" key="1">
    <citation type="journal article" date="2012" name="J. Bacteriol.">
        <title>Genome Sequence of "Candidatus Nitrosoarchaeum limnia" BG20, a Low-Salinity Ammonia-Oxidizing Archaeon from the San Francisco Bay Estuary.</title>
        <authorList>
            <person name="Mosier A.C."/>
            <person name="Allen E.E."/>
            <person name="Kim M."/>
            <person name="Ferriera S."/>
            <person name="Francis C.A."/>
        </authorList>
    </citation>
    <scope>NUCLEOTIDE SEQUENCE [LARGE SCALE GENOMIC DNA]</scope>
    <source>
        <strain evidence="1 2">BG20</strain>
    </source>
</reference>
<keyword evidence="2" id="KW-1185">Reference proteome</keyword>
<accession>S2EB97</accession>
<feature type="non-terminal residue" evidence="1">
    <location>
        <position position="31"/>
    </location>
</feature>
<proteinExistence type="predicted"/>